<dbReference type="Pfam" id="PF01264">
    <property type="entry name" value="Chorismate_synt"/>
    <property type="match status" value="1"/>
</dbReference>
<keyword evidence="6 7" id="KW-0456">Lyase</keyword>
<dbReference type="NCBIfam" id="TIGR00033">
    <property type="entry name" value="aroC"/>
    <property type="match status" value="1"/>
</dbReference>
<reference evidence="9 10" key="1">
    <citation type="submission" date="2016-10" db="EMBL/GenBank/DDBJ databases">
        <authorList>
            <person name="de Groot N.N."/>
        </authorList>
    </citation>
    <scope>NUCLEOTIDE SEQUENCE [LARGE SCALE GENOMIC DNA]</scope>
    <source>
        <strain evidence="9 10">B25</strain>
    </source>
</reference>
<keyword evidence="4 7" id="KW-0028">Amino-acid biosynthesis</keyword>
<keyword evidence="7" id="KW-0521">NADP</keyword>
<dbReference type="EC" id="4.2.3.5" evidence="3 7"/>
<keyword evidence="7" id="KW-0285">Flavoprotein</keyword>
<evidence type="ECO:0000256" key="7">
    <source>
        <dbReference type="HAMAP-Rule" id="MF_00300"/>
    </source>
</evidence>
<sequence length="374" mass="39482">MMIMKNNGNTFGTNFSVTTFGESHGVALGCIIDGCPAGIELSAEVIQKALNRRRPGVSPDGKLNASVTARTEADAVEILSGVFEGRTTGTPIALEVRNTSQHSKDYGNLDLTFRPGHADYTYDVKYGGCRDYRGGGRSSGRETLARVAGGAVAAQLLAQHGIKITAYTIRAAGISAEKRDLSQIEQNALRAPDNEAAEKMNAKIEELRAAGDSAGGIIECIVQGCPVGLGEPAFDKLDANLAKAMLSIGAVKGFEIGDGFAAADSFGSTNNDCMHAENGQPVFDSNHAGGVLGGLSTGADIIFRVAVKPVPSIFKPQQTVRRTGDFGEDGKAQYETTELQIKGRHDICLCPRIVPVVEAMTALVLADFLLRNIH</sequence>
<feature type="binding site" evidence="7">
    <location>
        <begin position="308"/>
        <end position="312"/>
    </location>
    <ligand>
        <name>FMN</name>
        <dbReference type="ChEBI" id="CHEBI:58210"/>
    </ligand>
</feature>
<dbReference type="GO" id="GO:0005829">
    <property type="term" value="C:cytosol"/>
    <property type="evidence" value="ECO:0007669"/>
    <property type="project" value="TreeGrafter"/>
</dbReference>
<dbReference type="AlphaFoldDB" id="A0A1H9FI07"/>
<dbReference type="CDD" id="cd07304">
    <property type="entry name" value="Chorismate_synthase"/>
    <property type="match status" value="1"/>
</dbReference>
<keyword evidence="7" id="KW-0274">FAD</keyword>
<protein>
    <recommendedName>
        <fullName evidence="3 7">Chorismate synthase</fullName>
        <shortName evidence="7">CS</shortName>
        <ecNumber evidence="3 7">4.2.3.5</ecNumber>
    </recommendedName>
    <alternativeName>
        <fullName evidence="7">5-enolpyruvylshikimate-3-phosphate phospholyase</fullName>
    </alternativeName>
</protein>
<dbReference type="InterPro" id="IPR020541">
    <property type="entry name" value="Chorismate_synthase_CS"/>
</dbReference>
<dbReference type="GO" id="GO:0010181">
    <property type="term" value="F:FMN binding"/>
    <property type="evidence" value="ECO:0007669"/>
    <property type="project" value="TreeGrafter"/>
</dbReference>
<dbReference type="PROSITE" id="PS00788">
    <property type="entry name" value="CHORISMATE_SYNTHASE_2"/>
    <property type="match status" value="1"/>
</dbReference>
<accession>A0A1H9FI07</accession>
<feature type="binding site" evidence="7">
    <location>
        <begin position="137"/>
        <end position="139"/>
    </location>
    <ligand>
        <name>FMN</name>
        <dbReference type="ChEBI" id="CHEBI:58210"/>
    </ligand>
</feature>
<name>A0A1H9FI07_9SPIR</name>
<dbReference type="GO" id="GO:0009423">
    <property type="term" value="P:chorismate biosynthetic process"/>
    <property type="evidence" value="ECO:0007669"/>
    <property type="project" value="UniProtKB-UniRule"/>
</dbReference>
<feature type="binding site" evidence="7">
    <location>
        <position position="344"/>
    </location>
    <ligand>
        <name>FMN</name>
        <dbReference type="ChEBI" id="CHEBI:58210"/>
    </ligand>
</feature>
<feature type="binding site" evidence="7">
    <location>
        <position position="293"/>
    </location>
    <ligand>
        <name>FMN</name>
        <dbReference type="ChEBI" id="CHEBI:58210"/>
    </ligand>
</feature>
<evidence type="ECO:0000256" key="3">
    <source>
        <dbReference type="ARBA" id="ARBA00013036"/>
    </source>
</evidence>
<dbReference type="Proteomes" id="UP000182360">
    <property type="component" value="Unassembled WGS sequence"/>
</dbReference>
<organism evidence="9 10">
    <name type="scientific">Treponema bryantii</name>
    <dbReference type="NCBI Taxonomy" id="163"/>
    <lineage>
        <taxon>Bacteria</taxon>
        <taxon>Pseudomonadati</taxon>
        <taxon>Spirochaetota</taxon>
        <taxon>Spirochaetia</taxon>
        <taxon>Spirochaetales</taxon>
        <taxon>Treponemataceae</taxon>
        <taxon>Treponema</taxon>
    </lineage>
</organism>
<dbReference type="InterPro" id="IPR035904">
    <property type="entry name" value="Chorismate_synth_AroC_sf"/>
</dbReference>
<dbReference type="GO" id="GO:0008652">
    <property type="term" value="P:amino acid biosynthetic process"/>
    <property type="evidence" value="ECO:0007669"/>
    <property type="project" value="UniProtKB-KW"/>
</dbReference>
<gene>
    <name evidence="7" type="primary">aroC</name>
    <name evidence="9" type="ORF">SAMN04487977_10431</name>
</gene>
<evidence type="ECO:0000256" key="2">
    <source>
        <dbReference type="ARBA" id="ARBA00008014"/>
    </source>
</evidence>
<dbReference type="PANTHER" id="PTHR21085:SF0">
    <property type="entry name" value="CHORISMATE SYNTHASE"/>
    <property type="match status" value="1"/>
</dbReference>
<dbReference type="PANTHER" id="PTHR21085">
    <property type="entry name" value="CHORISMATE SYNTHASE"/>
    <property type="match status" value="1"/>
</dbReference>
<comment type="subunit">
    <text evidence="7">Homotetramer.</text>
</comment>
<evidence type="ECO:0000256" key="5">
    <source>
        <dbReference type="ARBA" id="ARBA00023141"/>
    </source>
</evidence>
<comment type="function">
    <text evidence="7">Catalyzes the anti-1,4-elimination of the C-3 phosphate and the C-6 proR hydrogen from 5-enolpyruvylshikimate-3-phosphate (EPSP) to yield chorismate, which is the branch point compound that serves as the starting substrate for the three terminal pathways of aromatic amino acid biosynthesis. This reaction introduces a second double bond into the aromatic ring system.</text>
</comment>
<dbReference type="InterPro" id="IPR000453">
    <property type="entry name" value="Chorismate_synth"/>
</dbReference>
<evidence type="ECO:0000256" key="4">
    <source>
        <dbReference type="ARBA" id="ARBA00022605"/>
    </source>
</evidence>
<keyword evidence="7" id="KW-0288">FMN</keyword>
<comment type="similarity">
    <text evidence="2 7 8">Belongs to the chorismate synthase family.</text>
</comment>
<feature type="binding site" evidence="7">
    <location>
        <position position="53"/>
    </location>
    <ligand>
        <name>NADP(+)</name>
        <dbReference type="ChEBI" id="CHEBI:58349"/>
    </ligand>
</feature>
<dbReference type="PIRSF" id="PIRSF001456">
    <property type="entry name" value="Chorismate_synth"/>
    <property type="match status" value="1"/>
</dbReference>
<evidence type="ECO:0000313" key="10">
    <source>
        <dbReference type="Proteomes" id="UP000182360"/>
    </source>
</evidence>
<dbReference type="PROSITE" id="PS00787">
    <property type="entry name" value="CHORISMATE_SYNTHASE_1"/>
    <property type="match status" value="1"/>
</dbReference>
<dbReference type="GO" id="GO:0004107">
    <property type="term" value="F:chorismate synthase activity"/>
    <property type="evidence" value="ECO:0007669"/>
    <property type="project" value="UniProtKB-UniRule"/>
</dbReference>
<dbReference type="GO" id="GO:0009073">
    <property type="term" value="P:aromatic amino acid family biosynthetic process"/>
    <property type="evidence" value="ECO:0007669"/>
    <property type="project" value="UniProtKB-KW"/>
</dbReference>
<comment type="pathway">
    <text evidence="1 7 8">Metabolic intermediate biosynthesis; chorismate biosynthesis; chorismate from D-erythrose 4-phosphate and phosphoenolpyruvate: step 7/7.</text>
</comment>
<dbReference type="NCBIfam" id="NF003793">
    <property type="entry name" value="PRK05382.1"/>
    <property type="match status" value="1"/>
</dbReference>
<evidence type="ECO:0000256" key="8">
    <source>
        <dbReference type="RuleBase" id="RU000605"/>
    </source>
</evidence>
<dbReference type="EMBL" id="FOFU01000004">
    <property type="protein sequence ID" value="SEQ36978.1"/>
    <property type="molecule type" value="Genomic_DNA"/>
</dbReference>
<evidence type="ECO:0000313" key="9">
    <source>
        <dbReference type="EMBL" id="SEQ36978.1"/>
    </source>
</evidence>
<dbReference type="Gene3D" id="3.60.150.10">
    <property type="entry name" value="Chorismate synthase AroC"/>
    <property type="match status" value="1"/>
</dbReference>
<keyword evidence="10" id="KW-1185">Reference proteome</keyword>
<comment type="catalytic activity">
    <reaction evidence="7 8">
        <text>5-O-(1-carboxyvinyl)-3-phosphoshikimate = chorismate + phosphate</text>
        <dbReference type="Rhea" id="RHEA:21020"/>
        <dbReference type="ChEBI" id="CHEBI:29748"/>
        <dbReference type="ChEBI" id="CHEBI:43474"/>
        <dbReference type="ChEBI" id="CHEBI:57701"/>
        <dbReference type="EC" id="4.2.3.5"/>
    </reaction>
</comment>
<proteinExistence type="inferred from homology"/>
<dbReference type="STRING" id="163.SAMN04487775_103256"/>
<comment type="cofactor">
    <cofactor evidence="7 8">
        <name>FMNH2</name>
        <dbReference type="ChEBI" id="CHEBI:57618"/>
    </cofactor>
    <text evidence="7 8">Reduced FMN (FMNH(2)).</text>
</comment>
<dbReference type="UniPathway" id="UPA00053">
    <property type="reaction ID" value="UER00090"/>
</dbReference>
<comment type="caution">
    <text evidence="7">Lacks conserved residue(s) required for the propagation of feature annotation.</text>
</comment>
<evidence type="ECO:0000256" key="1">
    <source>
        <dbReference type="ARBA" id="ARBA00005044"/>
    </source>
</evidence>
<evidence type="ECO:0000256" key="6">
    <source>
        <dbReference type="ARBA" id="ARBA00023239"/>
    </source>
</evidence>
<dbReference type="SUPFAM" id="SSF103263">
    <property type="entry name" value="Chorismate synthase, AroC"/>
    <property type="match status" value="1"/>
</dbReference>
<keyword evidence="5 7" id="KW-0057">Aromatic amino acid biosynthesis</keyword>
<dbReference type="HAMAP" id="MF_00300">
    <property type="entry name" value="Chorismate_synth"/>
    <property type="match status" value="1"/>
</dbReference>